<evidence type="ECO:0000259" key="3">
    <source>
        <dbReference type="Pfam" id="PF25023"/>
    </source>
</evidence>
<dbReference type="Pfam" id="PF25023">
    <property type="entry name" value="TEN_YD-shell"/>
    <property type="match status" value="1"/>
</dbReference>
<dbReference type="InterPro" id="IPR022385">
    <property type="entry name" value="Rhs_assc_core"/>
</dbReference>
<keyword evidence="1" id="KW-0677">Repeat</keyword>
<feature type="signal peptide" evidence="2">
    <location>
        <begin position="1"/>
        <end position="23"/>
    </location>
</feature>
<accession>A0A316IAZ7</accession>
<evidence type="ECO:0000256" key="2">
    <source>
        <dbReference type="SAM" id="SignalP"/>
    </source>
</evidence>
<proteinExistence type="predicted"/>
<dbReference type="InterPro" id="IPR056823">
    <property type="entry name" value="TEN-like_YD-shell"/>
</dbReference>
<evidence type="ECO:0000313" key="4">
    <source>
        <dbReference type="EMBL" id="PWK89662.1"/>
    </source>
</evidence>
<sequence length="196" mass="21343">MDAGKTLCFATVALAFTSSGLVAGEVHYYYTDPNGNVLAKADAQGDIVARYDYKPYGSSVPSTGAPPDGPGYSGHVNDPDTGLIYMQARYYDPGSARFLSVDPDDPGLGNVFNYNRHEYVNNNPVMGVDPTGRVIQIVGDTNFKQRMQADIRTIRQGPGGHVLIEKLQATPNIIYVEPQVPGQGQQHPGRSFRHFH</sequence>
<name>A0A316IAZ7_9GAMM</name>
<protein>
    <submittedName>
        <fullName evidence="4">RHS repeat-associated protein</fullName>
    </submittedName>
</protein>
<dbReference type="AlphaFoldDB" id="A0A316IAZ7"/>
<feature type="domain" description="Teneurin-like YD-shell" evidence="3">
    <location>
        <begin position="23"/>
        <end position="102"/>
    </location>
</feature>
<dbReference type="NCBIfam" id="TIGR03696">
    <property type="entry name" value="Rhs_assc_core"/>
    <property type="match status" value="1"/>
</dbReference>
<dbReference type="Gene3D" id="2.180.10.10">
    <property type="entry name" value="RHS repeat-associated core"/>
    <property type="match status" value="1"/>
</dbReference>
<comment type="caution">
    <text evidence="4">The sequence shown here is derived from an EMBL/GenBank/DDBJ whole genome shotgun (WGS) entry which is preliminary data.</text>
</comment>
<reference evidence="4 5" key="1">
    <citation type="submission" date="2018-05" db="EMBL/GenBank/DDBJ databases">
        <title>Genomic Encyclopedia of Type Strains, Phase IV (KMG-IV): sequencing the most valuable type-strain genomes for metagenomic binning, comparative biology and taxonomic classification.</title>
        <authorList>
            <person name="Goeker M."/>
        </authorList>
    </citation>
    <scope>NUCLEOTIDE SEQUENCE [LARGE SCALE GENOMIC DNA]</scope>
    <source>
        <strain evidence="4 5">DSM 14263</strain>
    </source>
</reference>
<dbReference type="PANTHER" id="PTHR32305:SF15">
    <property type="entry name" value="PROTEIN RHSA-RELATED"/>
    <property type="match status" value="1"/>
</dbReference>
<keyword evidence="5" id="KW-1185">Reference proteome</keyword>
<evidence type="ECO:0000313" key="5">
    <source>
        <dbReference type="Proteomes" id="UP000245812"/>
    </source>
</evidence>
<dbReference type="PANTHER" id="PTHR32305">
    <property type="match status" value="1"/>
</dbReference>
<dbReference type="InterPro" id="IPR050708">
    <property type="entry name" value="T6SS_VgrG/RHS"/>
</dbReference>
<keyword evidence="2" id="KW-0732">Signal</keyword>
<dbReference type="RefSeq" id="WP_109722815.1">
    <property type="nucleotide sequence ID" value="NZ_MSZV01000007.1"/>
</dbReference>
<evidence type="ECO:0000256" key="1">
    <source>
        <dbReference type="ARBA" id="ARBA00022737"/>
    </source>
</evidence>
<gene>
    <name evidence="4" type="ORF">C7456_10410</name>
</gene>
<dbReference type="EMBL" id="QGHC01000004">
    <property type="protein sequence ID" value="PWK89662.1"/>
    <property type="molecule type" value="Genomic_DNA"/>
</dbReference>
<dbReference type="OrthoDB" id="9816400at2"/>
<dbReference type="Proteomes" id="UP000245812">
    <property type="component" value="Unassembled WGS sequence"/>
</dbReference>
<feature type="chain" id="PRO_5016248680" evidence="2">
    <location>
        <begin position="24"/>
        <end position="196"/>
    </location>
</feature>
<organism evidence="4 5">
    <name type="scientific">Fulvimonas soli</name>
    <dbReference type="NCBI Taxonomy" id="155197"/>
    <lineage>
        <taxon>Bacteria</taxon>
        <taxon>Pseudomonadati</taxon>
        <taxon>Pseudomonadota</taxon>
        <taxon>Gammaproteobacteria</taxon>
        <taxon>Lysobacterales</taxon>
        <taxon>Rhodanobacteraceae</taxon>
        <taxon>Fulvimonas</taxon>
    </lineage>
</organism>